<feature type="transmembrane region" description="Helical" evidence="1">
    <location>
        <begin position="185"/>
        <end position="206"/>
    </location>
</feature>
<dbReference type="SUPFAM" id="SSF103481">
    <property type="entry name" value="Multidrug resistance efflux transporter EmrE"/>
    <property type="match status" value="2"/>
</dbReference>
<feature type="transmembrane region" description="Helical" evidence="1">
    <location>
        <begin position="269"/>
        <end position="287"/>
    </location>
</feature>
<dbReference type="Pfam" id="PF00892">
    <property type="entry name" value="EamA"/>
    <property type="match status" value="2"/>
</dbReference>
<dbReference type="PANTHER" id="PTHR22911">
    <property type="entry name" value="ACYL-MALONYL CONDENSING ENZYME-RELATED"/>
    <property type="match status" value="1"/>
</dbReference>
<feature type="transmembrane region" description="Helical" evidence="1">
    <location>
        <begin position="12"/>
        <end position="32"/>
    </location>
</feature>
<keyword evidence="1" id="KW-1133">Transmembrane helix</keyword>
<sequence length="294" mass="30333">MQPEILRGARAGALWMLTAAALWGLLGIFGKQAQLLGVSALEVAFWRAALGGLLFGLHAGVLRLKLPRGRDLAWTLLFGLVGVSLFYASYQLAVQQGGASLASVLLYTAPAFVTLSGRWFGERPGPREWLACLGILGGVALMAAGSGQGLSVSGGALLWGLTAGLSYSVYYLYGRVFFGRYEPAALYAVALPTGALGLLPLLPQLAWPAGPAWGLLGGIAVLSTYAAYLAYGQGLQRLGSTQASVIASLEPVVAGVLAAWLFGESLGPLGWLGAALVIGSATLLNLGSRTAKTG</sequence>
<evidence type="ECO:0000259" key="2">
    <source>
        <dbReference type="Pfam" id="PF00892"/>
    </source>
</evidence>
<keyword evidence="1" id="KW-0812">Transmembrane</keyword>
<dbReference type="InterPro" id="IPR037185">
    <property type="entry name" value="EmrE-like"/>
</dbReference>
<name>A0ABW1Y8X4_9DEIO</name>
<feature type="transmembrane region" description="Helical" evidence="1">
    <location>
        <begin position="74"/>
        <end position="93"/>
    </location>
</feature>
<feature type="transmembrane region" description="Helical" evidence="1">
    <location>
        <begin position="44"/>
        <end position="62"/>
    </location>
</feature>
<feature type="transmembrane region" description="Helical" evidence="1">
    <location>
        <begin position="243"/>
        <end position="263"/>
    </location>
</feature>
<keyword evidence="4" id="KW-1185">Reference proteome</keyword>
<feature type="domain" description="EamA" evidence="2">
    <location>
        <begin position="156"/>
        <end position="285"/>
    </location>
</feature>
<evidence type="ECO:0000256" key="1">
    <source>
        <dbReference type="SAM" id="Phobius"/>
    </source>
</evidence>
<dbReference type="Gene3D" id="1.10.3730.20">
    <property type="match status" value="2"/>
</dbReference>
<accession>A0ABW1Y8X4</accession>
<proteinExistence type="predicted"/>
<dbReference type="InterPro" id="IPR000620">
    <property type="entry name" value="EamA_dom"/>
</dbReference>
<feature type="transmembrane region" description="Helical" evidence="1">
    <location>
        <begin position="129"/>
        <end position="150"/>
    </location>
</feature>
<dbReference type="RefSeq" id="WP_380081773.1">
    <property type="nucleotide sequence ID" value="NZ_JBHSWD010000001.1"/>
</dbReference>
<evidence type="ECO:0000313" key="4">
    <source>
        <dbReference type="Proteomes" id="UP001596297"/>
    </source>
</evidence>
<protein>
    <submittedName>
        <fullName evidence="3">DMT family transporter</fullName>
    </submittedName>
</protein>
<keyword evidence="1" id="KW-0472">Membrane</keyword>
<dbReference type="EMBL" id="JBHSWD010000001">
    <property type="protein sequence ID" value="MFC6590760.1"/>
    <property type="molecule type" value="Genomic_DNA"/>
</dbReference>
<feature type="transmembrane region" description="Helical" evidence="1">
    <location>
        <begin position="99"/>
        <end position="117"/>
    </location>
</feature>
<feature type="domain" description="EamA" evidence="2">
    <location>
        <begin position="11"/>
        <end position="142"/>
    </location>
</feature>
<feature type="transmembrane region" description="Helical" evidence="1">
    <location>
        <begin position="156"/>
        <end position="173"/>
    </location>
</feature>
<comment type="caution">
    <text evidence="3">The sequence shown here is derived from an EMBL/GenBank/DDBJ whole genome shotgun (WGS) entry which is preliminary data.</text>
</comment>
<organism evidence="3 4">
    <name type="scientific">Deinococcus lacus</name>
    <dbReference type="NCBI Taxonomy" id="392561"/>
    <lineage>
        <taxon>Bacteria</taxon>
        <taxon>Thermotogati</taxon>
        <taxon>Deinococcota</taxon>
        <taxon>Deinococci</taxon>
        <taxon>Deinococcales</taxon>
        <taxon>Deinococcaceae</taxon>
        <taxon>Deinococcus</taxon>
    </lineage>
</organism>
<reference evidence="4" key="1">
    <citation type="journal article" date="2019" name="Int. J. Syst. Evol. Microbiol.">
        <title>The Global Catalogue of Microorganisms (GCM) 10K type strain sequencing project: providing services to taxonomists for standard genome sequencing and annotation.</title>
        <authorList>
            <consortium name="The Broad Institute Genomics Platform"/>
            <consortium name="The Broad Institute Genome Sequencing Center for Infectious Disease"/>
            <person name="Wu L."/>
            <person name="Ma J."/>
        </authorList>
    </citation>
    <scope>NUCLEOTIDE SEQUENCE [LARGE SCALE GENOMIC DNA]</scope>
    <source>
        <strain evidence="4">CGMCC 1.15772</strain>
    </source>
</reference>
<dbReference type="PANTHER" id="PTHR22911:SF79">
    <property type="entry name" value="MOBA-LIKE NTP TRANSFERASE DOMAIN-CONTAINING PROTEIN"/>
    <property type="match status" value="1"/>
</dbReference>
<gene>
    <name evidence="3" type="ORF">ACFP81_01040</name>
</gene>
<feature type="transmembrane region" description="Helical" evidence="1">
    <location>
        <begin position="212"/>
        <end position="231"/>
    </location>
</feature>
<dbReference type="Proteomes" id="UP001596297">
    <property type="component" value="Unassembled WGS sequence"/>
</dbReference>
<evidence type="ECO:0000313" key="3">
    <source>
        <dbReference type="EMBL" id="MFC6590760.1"/>
    </source>
</evidence>